<keyword evidence="3" id="KW-1185">Reference proteome</keyword>
<name>A0A265NAG4_9BACI</name>
<organism evidence="2 3">
    <name type="scientific">Virgibacillus indicus</name>
    <dbReference type="NCBI Taxonomy" id="2024554"/>
    <lineage>
        <taxon>Bacteria</taxon>
        <taxon>Bacillati</taxon>
        <taxon>Bacillota</taxon>
        <taxon>Bacilli</taxon>
        <taxon>Bacillales</taxon>
        <taxon>Bacillaceae</taxon>
        <taxon>Virgibacillus</taxon>
    </lineage>
</organism>
<accession>A0A265NAG4</accession>
<dbReference type="AlphaFoldDB" id="A0A265NAG4"/>
<dbReference type="OrthoDB" id="9781752at2"/>
<dbReference type="Proteomes" id="UP000216498">
    <property type="component" value="Unassembled WGS sequence"/>
</dbReference>
<evidence type="ECO:0000313" key="3">
    <source>
        <dbReference type="Proteomes" id="UP000216498"/>
    </source>
</evidence>
<dbReference type="CDD" id="cd00882">
    <property type="entry name" value="Ras_like_GTPase"/>
    <property type="match status" value="1"/>
</dbReference>
<keyword evidence="1" id="KW-0175">Coiled coil</keyword>
<sequence>MSKKKYYYVTGNTAEGLVNFLPSNVESFNQIIILKHPSHQLKTNIIKNIIKNYEQYELEILLSTLGYGYIEGVIIREISVAVIMDRIATPDLSGAIELDLGLFLQKAPTEPAELTDVKKNFDKYTQLAYDNFETGLKIHDDLEGIYIKEMDFNKADILTEEFIEKLFYNVKKKDSESQVCRRLFGTNTKDGPVNEVPHVIENISEVYHVKGRAGTGKSTFMKKVINACKAYGLDMEIYHCSFDPNSIDMVLVRELSFCMFDSTDPHEFFPEREGEVIIDLYEETVTPGTDEKFAKEIHEVNTNYKSYMKKAIQDLKQADHYLEKMEEMYKSSKNEIDLITVFIADQIVD</sequence>
<proteinExistence type="predicted"/>
<protein>
    <submittedName>
        <fullName evidence="2">Uncharacterized protein</fullName>
    </submittedName>
</protein>
<evidence type="ECO:0000256" key="1">
    <source>
        <dbReference type="SAM" id="Coils"/>
    </source>
</evidence>
<dbReference type="EMBL" id="NPMS01000004">
    <property type="protein sequence ID" value="OZU88817.1"/>
    <property type="molecule type" value="Genomic_DNA"/>
</dbReference>
<dbReference type="RefSeq" id="WP_094885909.1">
    <property type="nucleotide sequence ID" value="NZ_NPMS01000004.1"/>
</dbReference>
<evidence type="ECO:0000313" key="2">
    <source>
        <dbReference type="EMBL" id="OZU88817.1"/>
    </source>
</evidence>
<gene>
    <name evidence="2" type="ORF">CIL03_11070</name>
</gene>
<reference evidence="2 3" key="1">
    <citation type="submission" date="2017-08" db="EMBL/GenBank/DDBJ databases">
        <title>Virgibacillus indicus sp. nov. and Virgibacillus profoundi sp. nov, two moderately halophilic bacteria isolated from marine sediment by using the Microfluidic Streak Plate.</title>
        <authorList>
            <person name="Xu B."/>
            <person name="Hu B."/>
            <person name="Wang J."/>
            <person name="Zhu Y."/>
            <person name="Huang L."/>
            <person name="Du W."/>
            <person name="Huang Y."/>
        </authorList>
    </citation>
    <scope>NUCLEOTIDE SEQUENCE [LARGE SCALE GENOMIC DNA]</scope>
    <source>
        <strain evidence="2 3">IO3-P2-C2</strain>
    </source>
</reference>
<feature type="coiled-coil region" evidence="1">
    <location>
        <begin position="308"/>
        <end position="335"/>
    </location>
</feature>
<comment type="caution">
    <text evidence="2">The sequence shown here is derived from an EMBL/GenBank/DDBJ whole genome shotgun (WGS) entry which is preliminary data.</text>
</comment>